<dbReference type="GO" id="GO:0032259">
    <property type="term" value="P:methylation"/>
    <property type="evidence" value="ECO:0007669"/>
    <property type="project" value="UniProtKB-KW"/>
</dbReference>
<name>A0A345NRG0_9MICO</name>
<feature type="domain" description="Methyltransferase" evidence="4">
    <location>
        <begin position="46"/>
        <end position="136"/>
    </location>
</feature>
<dbReference type="PANTHER" id="PTHR43464:SF19">
    <property type="entry name" value="UBIQUINONE BIOSYNTHESIS O-METHYLTRANSFERASE, MITOCHONDRIAL"/>
    <property type="match status" value="1"/>
</dbReference>
<dbReference type="SUPFAM" id="SSF53335">
    <property type="entry name" value="S-adenosyl-L-methionine-dependent methyltransferases"/>
    <property type="match status" value="1"/>
</dbReference>
<dbReference type="Pfam" id="PF13649">
    <property type="entry name" value="Methyltransf_25"/>
    <property type="match status" value="1"/>
</dbReference>
<sequence>MTDDGVARAYGTRAAELAGMLGSVVSLQDPDRAVIEPWAKTVRGRILDVGSGTGRWSGRLADLGHEVEGLEPVDRFVQIARRAHPSVTFRRAALADLAGSEERWSGVLAWYSLIHLGPEELPTALSTVRTVLEDGGSLLLSFFTGPRLEAFPHPATTAYRWPMGDMTRAVERAAFEVIDAQERSEHLHAHIRARTRRLGPLT</sequence>
<dbReference type="RefSeq" id="WP_114930154.1">
    <property type="nucleotide sequence ID" value="NZ_CP031229.1"/>
</dbReference>
<reference evidence="5 6" key="1">
    <citation type="submission" date="2018-07" db="EMBL/GenBank/DDBJ databases">
        <title>Complete genome sequencing of Ornithinimicrobium sp. AMA3305.</title>
        <authorList>
            <person name="Bae J.-W."/>
        </authorList>
    </citation>
    <scope>NUCLEOTIDE SEQUENCE [LARGE SCALE GENOMIC DNA]</scope>
    <source>
        <strain evidence="5 6">AMA3305</strain>
    </source>
</reference>
<dbReference type="InterPro" id="IPR029063">
    <property type="entry name" value="SAM-dependent_MTases_sf"/>
</dbReference>
<evidence type="ECO:0000256" key="2">
    <source>
        <dbReference type="ARBA" id="ARBA00022679"/>
    </source>
</evidence>
<keyword evidence="6" id="KW-1185">Reference proteome</keyword>
<evidence type="ECO:0000256" key="1">
    <source>
        <dbReference type="ARBA" id="ARBA00022603"/>
    </source>
</evidence>
<dbReference type="KEGG" id="orn:DV701_17210"/>
<accession>A0A345NRG0</accession>
<evidence type="ECO:0000313" key="6">
    <source>
        <dbReference type="Proteomes" id="UP000253790"/>
    </source>
</evidence>
<gene>
    <name evidence="5" type="ORF">DV701_17210</name>
</gene>
<dbReference type="Gene3D" id="3.40.50.150">
    <property type="entry name" value="Vaccinia Virus protein VP39"/>
    <property type="match status" value="1"/>
</dbReference>
<protein>
    <submittedName>
        <fullName evidence="5">Class I SAM-dependent methyltransferase</fullName>
    </submittedName>
</protein>
<proteinExistence type="predicted"/>
<dbReference type="InterPro" id="IPR041698">
    <property type="entry name" value="Methyltransf_25"/>
</dbReference>
<keyword evidence="2 5" id="KW-0808">Transferase</keyword>
<organism evidence="5 6">
    <name type="scientific">Ornithinimicrobium avium</name>
    <dbReference type="NCBI Taxonomy" id="2283195"/>
    <lineage>
        <taxon>Bacteria</taxon>
        <taxon>Bacillati</taxon>
        <taxon>Actinomycetota</taxon>
        <taxon>Actinomycetes</taxon>
        <taxon>Micrococcales</taxon>
        <taxon>Ornithinimicrobiaceae</taxon>
        <taxon>Ornithinimicrobium</taxon>
    </lineage>
</organism>
<evidence type="ECO:0000256" key="3">
    <source>
        <dbReference type="ARBA" id="ARBA00022691"/>
    </source>
</evidence>
<evidence type="ECO:0000259" key="4">
    <source>
        <dbReference type="Pfam" id="PF13649"/>
    </source>
</evidence>
<keyword evidence="1 5" id="KW-0489">Methyltransferase</keyword>
<dbReference type="AlphaFoldDB" id="A0A345NRG0"/>
<dbReference type="EMBL" id="CP031229">
    <property type="protein sequence ID" value="AXH97618.1"/>
    <property type="molecule type" value="Genomic_DNA"/>
</dbReference>
<dbReference type="PANTHER" id="PTHR43464">
    <property type="entry name" value="METHYLTRANSFERASE"/>
    <property type="match status" value="1"/>
</dbReference>
<evidence type="ECO:0000313" key="5">
    <source>
        <dbReference type="EMBL" id="AXH97618.1"/>
    </source>
</evidence>
<dbReference type="Proteomes" id="UP000253790">
    <property type="component" value="Chromosome"/>
</dbReference>
<dbReference type="OrthoDB" id="9805171at2"/>
<dbReference type="CDD" id="cd02440">
    <property type="entry name" value="AdoMet_MTases"/>
    <property type="match status" value="1"/>
</dbReference>
<dbReference type="GO" id="GO:0008168">
    <property type="term" value="F:methyltransferase activity"/>
    <property type="evidence" value="ECO:0007669"/>
    <property type="project" value="UniProtKB-KW"/>
</dbReference>
<keyword evidence="3" id="KW-0949">S-adenosyl-L-methionine</keyword>